<keyword evidence="2 5" id="KW-0812">Transmembrane</keyword>
<dbReference type="AlphaFoldDB" id="A0A3B0SBS3"/>
<feature type="transmembrane region" description="Helical" evidence="5">
    <location>
        <begin position="155"/>
        <end position="178"/>
    </location>
</feature>
<dbReference type="GO" id="GO:0016020">
    <property type="term" value="C:membrane"/>
    <property type="evidence" value="ECO:0007669"/>
    <property type="project" value="UniProtKB-SubCell"/>
</dbReference>
<dbReference type="Pfam" id="PF00892">
    <property type="entry name" value="EamA"/>
    <property type="match status" value="2"/>
</dbReference>
<feature type="transmembrane region" description="Helical" evidence="5">
    <location>
        <begin position="274"/>
        <end position="290"/>
    </location>
</feature>
<feature type="domain" description="EamA" evidence="6">
    <location>
        <begin position="11"/>
        <end position="142"/>
    </location>
</feature>
<name>A0A3B0SBS3_9ZZZZ</name>
<evidence type="ECO:0000313" key="7">
    <source>
        <dbReference type="EMBL" id="VAW02588.1"/>
    </source>
</evidence>
<evidence type="ECO:0000256" key="4">
    <source>
        <dbReference type="ARBA" id="ARBA00023136"/>
    </source>
</evidence>
<keyword evidence="4 5" id="KW-0472">Membrane</keyword>
<feature type="transmembrane region" description="Helical" evidence="5">
    <location>
        <begin position="97"/>
        <end position="118"/>
    </location>
</feature>
<evidence type="ECO:0000256" key="5">
    <source>
        <dbReference type="SAM" id="Phobius"/>
    </source>
</evidence>
<reference evidence="7" key="1">
    <citation type="submission" date="2018-06" db="EMBL/GenBank/DDBJ databases">
        <authorList>
            <person name="Zhirakovskaya E."/>
        </authorList>
    </citation>
    <scope>NUCLEOTIDE SEQUENCE</scope>
</reference>
<keyword evidence="3 5" id="KW-1133">Transmembrane helix</keyword>
<gene>
    <name evidence="7" type="ORF">MNBD_ALPHA08-867</name>
</gene>
<evidence type="ECO:0000259" key="6">
    <source>
        <dbReference type="Pfam" id="PF00892"/>
    </source>
</evidence>
<sequence length="296" mass="32677">MRQQKPLLHWLLLILAGAGWGWSISLTKIAAESGYHPLTLMFWQLTIAIFLLVTWMKVNRIALPVSPQHLVFYCIAGVLGTALPNSLSYYIAPHLPVGIISIVFSLIPMMAFTLAIVFKSEKFDLVRFAGVLLGLVAVSLLIVPTISFQSIISPFWIFLLLISAFCYASESIYAAFFMPLQDNPLTILTGMTIAALIIILPIMLAVEIPFSIQNFLGKPEWALIGSTLLHIGAYATYLYLIRHTGVIFTSQISYIVTLSGVLWGLVIFAETHSLWTWAALVAAIAGLGLVRPRQKS</sequence>
<proteinExistence type="predicted"/>
<dbReference type="InterPro" id="IPR050638">
    <property type="entry name" value="AA-Vitamin_Transporters"/>
</dbReference>
<feature type="transmembrane region" description="Helical" evidence="5">
    <location>
        <begin position="185"/>
        <end position="206"/>
    </location>
</feature>
<feature type="transmembrane region" description="Helical" evidence="5">
    <location>
        <begin position="252"/>
        <end position="268"/>
    </location>
</feature>
<accession>A0A3B0SBS3</accession>
<dbReference type="PANTHER" id="PTHR32322">
    <property type="entry name" value="INNER MEMBRANE TRANSPORTER"/>
    <property type="match status" value="1"/>
</dbReference>
<feature type="transmembrane region" description="Helical" evidence="5">
    <location>
        <begin position="125"/>
        <end position="143"/>
    </location>
</feature>
<feature type="transmembrane region" description="Helical" evidence="5">
    <location>
        <begin position="70"/>
        <end position="91"/>
    </location>
</feature>
<feature type="domain" description="EamA" evidence="6">
    <location>
        <begin position="155"/>
        <end position="290"/>
    </location>
</feature>
<evidence type="ECO:0000256" key="1">
    <source>
        <dbReference type="ARBA" id="ARBA00004141"/>
    </source>
</evidence>
<evidence type="ECO:0000256" key="2">
    <source>
        <dbReference type="ARBA" id="ARBA00022692"/>
    </source>
</evidence>
<feature type="transmembrane region" description="Helical" evidence="5">
    <location>
        <begin position="39"/>
        <end position="58"/>
    </location>
</feature>
<dbReference type="InterPro" id="IPR000620">
    <property type="entry name" value="EamA_dom"/>
</dbReference>
<evidence type="ECO:0000256" key="3">
    <source>
        <dbReference type="ARBA" id="ARBA00022989"/>
    </source>
</evidence>
<organism evidence="7">
    <name type="scientific">hydrothermal vent metagenome</name>
    <dbReference type="NCBI Taxonomy" id="652676"/>
    <lineage>
        <taxon>unclassified sequences</taxon>
        <taxon>metagenomes</taxon>
        <taxon>ecological metagenomes</taxon>
    </lineage>
</organism>
<comment type="subcellular location">
    <subcellularLocation>
        <location evidence="1">Membrane</location>
        <topology evidence="1">Multi-pass membrane protein</topology>
    </subcellularLocation>
</comment>
<protein>
    <recommendedName>
        <fullName evidence="6">EamA domain-containing protein</fullName>
    </recommendedName>
</protein>
<feature type="transmembrane region" description="Helical" evidence="5">
    <location>
        <begin position="221"/>
        <end position="240"/>
    </location>
</feature>
<dbReference type="SUPFAM" id="SSF103481">
    <property type="entry name" value="Multidrug resistance efflux transporter EmrE"/>
    <property type="match status" value="2"/>
</dbReference>
<dbReference type="InterPro" id="IPR037185">
    <property type="entry name" value="EmrE-like"/>
</dbReference>
<dbReference type="EMBL" id="UOEC01000200">
    <property type="protein sequence ID" value="VAW02588.1"/>
    <property type="molecule type" value="Genomic_DNA"/>
</dbReference>
<dbReference type="PANTHER" id="PTHR32322:SF2">
    <property type="entry name" value="EAMA DOMAIN-CONTAINING PROTEIN"/>
    <property type="match status" value="1"/>
</dbReference>